<dbReference type="PANTHER" id="PTHR43221:SF1">
    <property type="entry name" value="PROTEASE HTPX"/>
    <property type="match status" value="1"/>
</dbReference>
<evidence type="ECO:0000259" key="13">
    <source>
        <dbReference type="Pfam" id="PF01435"/>
    </source>
</evidence>
<keyword evidence="6" id="KW-0479">Metal-binding</keyword>
<evidence type="ECO:0000256" key="12">
    <source>
        <dbReference type="SAM" id="Phobius"/>
    </source>
</evidence>
<evidence type="ECO:0000256" key="7">
    <source>
        <dbReference type="ARBA" id="ARBA00022801"/>
    </source>
</evidence>
<evidence type="ECO:0000313" key="15">
    <source>
        <dbReference type="Proteomes" id="UP000438196"/>
    </source>
</evidence>
<feature type="transmembrane region" description="Helical" evidence="12">
    <location>
        <begin position="183"/>
        <end position="202"/>
    </location>
</feature>
<keyword evidence="3" id="KW-1003">Cell membrane</keyword>
<gene>
    <name evidence="14" type="ORF">GNF76_26570</name>
</gene>
<evidence type="ECO:0000256" key="6">
    <source>
        <dbReference type="ARBA" id="ARBA00022723"/>
    </source>
</evidence>
<feature type="transmembrane region" description="Helical" evidence="12">
    <location>
        <begin position="143"/>
        <end position="163"/>
    </location>
</feature>
<proteinExistence type="predicted"/>
<dbReference type="OrthoDB" id="5295941at2"/>
<comment type="subcellular location">
    <subcellularLocation>
        <location evidence="2">Cell membrane</location>
        <topology evidence="2">Multi-pass membrane protein</topology>
    </subcellularLocation>
</comment>
<accession>A0A6I3WJJ7</accession>
<dbReference type="PANTHER" id="PTHR43221">
    <property type="entry name" value="PROTEASE HTPX"/>
    <property type="match status" value="1"/>
</dbReference>
<keyword evidence="11 12" id="KW-0472">Membrane</keyword>
<dbReference type="GO" id="GO:0004222">
    <property type="term" value="F:metalloendopeptidase activity"/>
    <property type="evidence" value="ECO:0007669"/>
    <property type="project" value="InterPro"/>
</dbReference>
<feature type="transmembrane region" description="Helical" evidence="12">
    <location>
        <begin position="97"/>
        <end position="122"/>
    </location>
</feature>
<keyword evidence="10 14" id="KW-0482">Metalloprotease</keyword>
<name>A0A6I3WJJ7_9PSED</name>
<evidence type="ECO:0000256" key="9">
    <source>
        <dbReference type="ARBA" id="ARBA00022989"/>
    </source>
</evidence>
<feature type="domain" description="Peptidase M48" evidence="13">
    <location>
        <begin position="289"/>
        <end position="462"/>
    </location>
</feature>
<keyword evidence="7" id="KW-0378">Hydrolase</keyword>
<dbReference type="GO" id="GO:0046872">
    <property type="term" value="F:metal ion binding"/>
    <property type="evidence" value="ECO:0007669"/>
    <property type="project" value="UniProtKB-KW"/>
</dbReference>
<organism evidence="14 15">
    <name type="scientific">Pseudomonas spelaei</name>
    <dbReference type="NCBI Taxonomy" id="1055469"/>
    <lineage>
        <taxon>Bacteria</taxon>
        <taxon>Pseudomonadati</taxon>
        <taxon>Pseudomonadota</taxon>
        <taxon>Gammaproteobacteria</taxon>
        <taxon>Pseudomonadales</taxon>
        <taxon>Pseudomonadaceae</taxon>
        <taxon>Pseudomonas</taxon>
    </lineage>
</organism>
<dbReference type="AlphaFoldDB" id="A0A6I3WJJ7"/>
<evidence type="ECO:0000256" key="2">
    <source>
        <dbReference type="ARBA" id="ARBA00004651"/>
    </source>
</evidence>
<dbReference type="GO" id="GO:0006508">
    <property type="term" value="P:proteolysis"/>
    <property type="evidence" value="ECO:0007669"/>
    <property type="project" value="UniProtKB-KW"/>
</dbReference>
<keyword evidence="4 14" id="KW-0645">Protease</keyword>
<dbReference type="CDD" id="cd07328">
    <property type="entry name" value="M48_Ste24p_like"/>
    <property type="match status" value="1"/>
</dbReference>
<dbReference type="EMBL" id="WNNK01000034">
    <property type="protein sequence ID" value="MUF07914.1"/>
    <property type="molecule type" value="Genomic_DNA"/>
</dbReference>
<evidence type="ECO:0000256" key="10">
    <source>
        <dbReference type="ARBA" id="ARBA00023049"/>
    </source>
</evidence>
<evidence type="ECO:0000256" key="11">
    <source>
        <dbReference type="ARBA" id="ARBA00023136"/>
    </source>
</evidence>
<dbReference type="GO" id="GO:0005886">
    <property type="term" value="C:plasma membrane"/>
    <property type="evidence" value="ECO:0007669"/>
    <property type="project" value="UniProtKB-SubCell"/>
</dbReference>
<keyword evidence="5 12" id="KW-0812">Transmembrane</keyword>
<evidence type="ECO:0000256" key="8">
    <source>
        <dbReference type="ARBA" id="ARBA00022833"/>
    </source>
</evidence>
<dbReference type="InterPro" id="IPR050083">
    <property type="entry name" value="HtpX_protease"/>
</dbReference>
<dbReference type="RefSeq" id="WP_155586037.1">
    <property type="nucleotide sequence ID" value="NZ_JBHSTH010000040.1"/>
</dbReference>
<dbReference type="Proteomes" id="UP000438196">
    <property type="component" value="Unassembled WGS sequence"/>
</dbReference>
<evidence type="ECO:0000313" key="14">
    <source>
        <dbReference type="EMBL" id="MUF07914.1"/>
    </source>
</evidence>
<keyword evidence="8" id="KW-0862">Zinc</keyword>
<evidence type="ECO:0000256" key="1">
    <source>
        <dbReference type="ARBA" id="ARBA00001947"/>
    </source>
</evidence>
<keyword evidence="15" id="KW-1185">Reference proteome</keyword>
<sequence>MNALKLILLLIVFPLLLAATGGWQWQRAVDGALKLSEFEANLEIARPQLRALVAQNPMTPVTVNGEKLSAQLVLSRMDKAADETGTAHRVNNALQLLAQWVIAVGLLAALIGAAALGATHWAGARARKSRQALLQVFSLGSRLLPYVLVGQAIALAATVALLLTYEGLGFWHIGRLSTGEVKIMAVAGVIAAFCLYSMWLLLRQLRWMLTMFEPTPISMFGQVVTLQQAPDLWRHVSELANTLGALPPDHIVVSLTEGFYVTSSDATVLPAETALRGRTLHLPLLYLGVLSREEIAAVIGHELAHFVGEDTEYSLRFVPIYDGVNRSLGALAQAMLASDVIQGRLMRPSFLFGVFFMERFHHAVSHWSRQRELLADATGSRLAGNAAAASALMRISVLNPQVDRLLRAHLDAHHAAIDDLPTAILNELQQCELALPPDALEIHLPHPTDSHPSNGERIRALHVAPEDALHSGTRPVDALAAGATLDAYFCEPLTLRQQLSRDLKAEVTWQEEAHAQVLESLAESVKGEQSLHEGGRRRAIATGALALPFVVLGLWMMILPWLFPEKVKGTPLATLGAGAGIAGVALIFLWLAIRRFKRAPQTALRLTPEHFVFANLAQPLPIEHIASVGLQAINGLWVIVQLTPEAPLPEIRKSAFGVPGARLNKKKHQVLLFMAQFCLDNKRLTSQATLELIYDYLNAAHARNALQARHQ</sequence>
<comment type="cofactor">
    <cofactor evidence="1">
        <name>Zn(2+)</name>
        <dbReference type="ChEBI" id="CHEBI:29105"/>
    </cofactor>
</comment>
<feature type="transmembrane region" description="Helical" evidence="12">
    <location>
        <begin position="539"/>
        <end position="563"/>
    </location>
</feature>
<comment type="caution">
    <text evidence="14">The sequence shown here is derived from an EMBL/GenBank/DDBJ whole genome shotgun (WGS) entry which is preliminary data.</text>
</comment>
<dbReference type="Gene3D" id="3.30.2010.10">
    <property type="entry name" value="Metalloproteases ('zincins'), catalytic domain"/>
    <property type="match status" value="1"/>
</dbReference>
<dbReference type="Pfam" id="PF01435">
    <property type="entry name" value="Peptidase_M48"/>
    <property type="match status" value="1"/>
</dbReference>
<evidence type="ECO:0000256" key="3">
    <source>
        <dbReference type="ARBA" id="ARBA00022475"/>
    </source>
</evidence>
<protein>
    <submittedName>
        <fullName evidence="14">M48 family metalloprotease</fullName>
    </submittedName>
</protein>
<dbReference type="InterPro" id="IPR001915">
    <property type="entry name" value="Peptidase_M48"/>
</dbReference>
<feature type="transmembrane region" description="Helical" evidence="12">
    <location>
        <begin position="575"/>
        <end position="593"/>
    </location>
</feature>
<reference evidence="14 15" key="1">
    <citation type="submission" date="2019-11" db="EMBL/GenBank/DDBJ databases">
        <title>Pseudomonas karstica sp. nov. and Pseudomonas spelaei sp. nov. from karst caves.</title>
        <authorList>
            <person name="Zeman M."/>
        </authorList>
    </citation>
    <scope>NUCLEOTIDE SEQUENCE [LARGE SCALE GENOMIC DNA]</scope>
    <source>
        <strain evidence="14 15">CCM 7893</strain>
    </source>
</reference>
<evidence type="ECO:0000256" key="5">
    <source>
        <dbReference type="ARBA" id="ARBA00022692"/>
    </source>
</evidence>
<keyword evidence="9 12" id="KW-1133">Transmembrane helix</keyword>
<evidence type="ECO:0000256" key="4">
    <source>
        <dbReference type="ARBA" id="ARBA00022670"/>
    </source>
</evidence>